<dbReference type="PANTHER" id="PTHR43312">
    <property type="entry name" value="D-THREO-ALDOSE 1-DEHYDROGENASE"/>
    <property type="match status" value="1"/>
</dbReference>
<protein>
    <submittedName>
        <fullName evidence="5">Aldo/keto reductase</fullName>
    </submittedName>
</protein>
<dbReference type="InterPro" id="IPR053135">
    <property type="entry name" value="AKR2_Oxidoreductase"/>
</dbReference>
<dbReference type="CDD" id="cd19096">
    <property type="entry name" value="AKR_Fe-S_oxidoreductase"/>
    <property type="match status" value="1"/>
</dbReference>
<dbReference type="Proteomes" id="UP000587396">
    <property type="component" value="Unassembled WGS sequence"/>
</dbReference>
<dbReference type="RefSeq" id="WP_185904857.1">
    <property type="nucleotide sequence ID" value="NZ_JACMSE010000003.1"/>
</dbReference>
<dbReference type="AlphaFoldDB" id="A0A842JGA4"/>
<evidence type="ECO:0000256" key="2">
    <source>
        <dbReference type="ARBA" id="ARBA00023004"/>
    </source>
</evidence>
<dbReference type="GO" id="GO:0046872">
    <property type="term" value="F:metal ion binding"/>
    <property type="evidence" value="ECO:0007669"/>
    <property type="project" value="UniProtKB-KW"/>
</dbReference>
<organism evidence="5 6">
    <name type="scientific">Gordonibacter massiliensis</name>
    <name type="common">ex Traore et al. 2017</name>
    <dbReference type="NCBI Taxonomy" id="1841863"/>
    <lineage>
        <taxon>Bacteria</taxon>
        <taxon>Bacillati</taxon>
        <taxon>Actinomycetota</taxon>
        <taxon>Coriobacteriia</taxon>
        <taxon>Eggerthellales</taxon>
        <taxon>Eggerthellaceae</taxon>
        <taxon>Gordonibacter</taxon>
    </lineage>
</organism>
<sequence length="394" mass="44003">MQYRVDPRNGNRLSALGFGCMRFPSNALGRIDLPAAEALVLDAVERGINYFDTAYLYRGNEEALGAIIADNHLRDRLYLATKLPHANCQTPEDFDRYFAEQKRRLRTERFDYYLIHNISNSDQWKRLVDLGIEQWIADKKGSGEIRSIGFSYHGSHGDFANVVDAYDWDFCQIQYNYVNVNYQAGRAGLELAASRGMPVVVMEPLLGGKLADKLPKRAVEVLDRARTERTPAAWGLRWVWNHPEATVVLSGMNEAAQLEENASVAERALPGSLAPDDLAAIDEVVRIFNETDKVSCTGCNYCMPCPKGINIPGCFAAYNSSYALGWYEGVKQYVLSAGAMSNDPRYASACVACGACAQHCPQHIPIPETLKDVRRRLQPAILPPALRIASRFMR</sequence>
<dbReference type="InterPro" id="IPR017896">
    <property type="entry name" value="4Fe4S_Fe-S-bd"/>
</dbReference>
<dbReference type="PROSITE" id="PS51379">
    <property type="entry name" value="4FE4S_FER_2"/>
    <property type="match status" value="1"/>
</dbReference>
<feature type="domain" description="4Fe-4S ferredoxin-type" evidence="4">
    <location>
        <begin position="338"/>
        <end position="370"/>
    </location>
</feature>
<evidence type="ECO:0000256" key="3">
    <source>
        <dbReference type="ARBA" id="ARBA00023014"/>
    </source>
</evidence>
<dbReference type="InterPro" id="IPR009051">
    <property type="entry name" value="Helical_ferredxn"/>
</dbReference>
<dbReference type="Pfam" id="PF00248">
    <property type="entry name" value="Aldo_ket_red"/>
    <property type="match status" value="1"/>
</dbReference>
<evidence type="ECO:0000313" key="6">
    <source>
        <dbReference type="Proteomes" id="UP000587396"/>
    </source>
</evidence>
<dbReference type="InterPro" id="IPR017900">
    <property type="entry name" value="4Fe4S_Fe_S_CS"/>
</dbReference>
<dbReference type="InterPro" id="IPR023210">
    <property type="entry name" value="NADP_OxRdtase_dom"/>
</dbReference>
<gene>
    <name evidence="5" type="ORF">H7313_06250</name>
</gene>
<dbReference type="Gene3D" id="3.20.20.100">
    <property type="entry name" value="NADP-dependent oxidoreductase domain"/>
    <property type="match status" value="1"/>
</dbReference>
<accession>A0A842JGA4</accession>
<keyword evidence="6" id="KW-1185">Reference proteome</keyword>
<name>A0A842JGA4_9ACTN</name>
<keyword evidence="1" id="KW-0479">Metal-binding</keyword>
<proteinExistence type="predicted"/>
<dbReference type="SUPFAM" id="SSF51430">
    <property type="entry name" value="NAD(P)-linked oxidoreductase"/>
    <property type="match status" value="1"/>
</dbReference>
<dbReference type="EMBL" id="JACMSE010000003">
    <property type="protein sequence ID" value="MBC2888948.1"/>
    <property type="molecule type" value="Genomic_DNA"/>
</dbReference>
<keyword evidence="2" id="KW-0408">Iron</keyword>
<dbReference type="Pfam" id="PF13187">
    <property type="entry name" value="Fer4_9"/>
    <property type="match status" value="1"/>
</dbReference>
<dbReference type="PANTHER" id="PTHR43312:SF2">
    <property type="entry name" value="OXIDOREDUCTASE"/>
    <property type="match status" value="1"/>
</dbReference>
<dbReference type="SUPFAM" id="SSF46548">
    <property type="entry name" value="alpha-helical ferredoxin"/>
    <property type="match status" value="1"/>
</dbReference>
<keyword evidence="3" id="KW-0411">Iron-sulfur</keyword>
<dbReference type="InterPro" id="IPR036812">
    <property type="entry name" value="NAD(P)_OxRdtase_dom_sf"/>
</dbReference>
<dbReference type="GO" id="GO:0051536">
    <property type="term" value="F:iron-sulfur cluster binding"/>
    <property type="evidence" value="ECO:0007669"/>
    <property type="project" value="UniProtKB-KW"/>
</dbReference>
<dbReference type="PROSITE" id="PS00198">
    <property type="entry name" value="4FE4S_FER_1"/>
    <property type="match status" value="1"/>
</dbReference>
<evidence type="ECO:0000256" key="1">
    <source>
        <dbReference type="ARBA" id="ARBA00022723"/>
    </source>
</evidence>
<reference evidence="5 6" key="1">
    <citation type="submission" date="2020-08" db="EMBL/GenBank/DDBJ databases">
        <authorList>
            <person name="Liu C."/>
            <person name="Sun Q."/>
        </authorList>
    </citation>
    <scope>NUCLEOTIDE SEQUENCE [LARGE SCALE GENOMIC DNA]</scope>
    <source>
        <strain evidence="5 6">N22</strain>
    </source>
</reference>
<dbReference type="Gene3D" id="1.10.1060.10">
    <property type="entry name" value="Alpha-helical ferredoxin"/>
    <property type="match status" value="1"/>
</dbReference>
<comment type="caution">
    <text evidence="5">The sequence shown here is derived from an EMBL/GenBank/DDBJ whole genome shotgun (WGS) entry which is preliminary data.</text>
</comment>
<evidence type="ECO:0000259" key="4">
    <source>
        <dbReference type="PROSITE" id="PS51379"/>
    </source>
</evidence>
<evidence type="ECO:0000313" key="5">
    <source>
        <dbReference type="EMBL" id="MBC2888948.1"/>
    </source>
</evidence>